<proteinExistence type="predicted"/>
<gene>
    <name evidence="1" type="ORF">JRJ22_19005</name>
</gene>
<keyword evidence="2" id="KW-1185">Reference proteome</keyword>
<name>A0ABX7L6J2_9BACL</name>
<evidence type="ECO:0000313" key="2">
    <source>
        <dbReference type="Proteomes" id="UP000663452"/>
    </source>
</evidence>
<organism evidence="1 2">
    <name type="scientific">Paenibacillus tianjinensis</name>
    <dbReference type="NCBI Taxonomy" id="2810347"/>
    <lineage>
        <taxon>Bacteria</taxon>
        <taxon>Bacillati</taxon>
        <taxon>Bacillota</taxon>
        <taxon>Bacilli</taxon>
        <taxon>Bacillales</taxon>
        <taxon>Paenibacillaceae</taxon>
        <taxon>Paenibacillus</taxon>
    </lineage>
</organism>
<protein>
    <submittedName>
        <fullName evidence="1">Uncharacterized protein</fullName>
    </submittedName>
</protein>
<accession>A0ABX7L6J2</accession>
<evidence type="ECO:0000313" key="1">
    <source>
        <dbReference type="EMBL" id="QSF43356.1"/>
    </source>
</evidence>
<dbReference type="EMBL" id="CP070969">
    <property type="protein sequence ID" value="QSF43356.1"/>
    <property type="molecule type" value="Genomic_DNA"/>
</dbReference>
<reference evidence="1 2" key="1">
    <citation type="submission" date="2021-02" db="EMBL/GenBank/DDBJ databases">
        <title>Paenibacillus tianjinensis sp. nov.</title>
        <authorList>
            <person name="Liu H."/>
        </authorList>
    </citation>
    <scope>NUCLEOTIDE SEQUENCE [LARGE SCALE GENOMIC DNA]</scope>
    <source>
        <strain evidence="1 2">TB2019</strain>
    </source>
</reference>
<dbReference type="Proteomes" id="UP000663452">
    <property type="component" value="Chromosome"/>
</dbReference>
<dbReference type="RefSeq" id="WP_206100989.1">
    <property type="nucleotide sequence ID" value="NZ_CP070969.1"/>
</dbReference>
<sequence length="58" mass="6587">MGIIEQMQEALRLLEVTKDDLKEWIDAMAESSWGNEDAIEESNDLIRTVESLLHEIGA</sequence>